<evidence type="ECO:0000313" key="1">
    <source>
        <dbReference type="EMBL" id="KAF5783171.1"/>
    </source>
</evidence>
<evidence type="ECO:0000313" key="2">
    <source>
        <dbReference type="Proteomes" id="UP000215914"/>
    </source>
</evidence>
<dbReference type="AlphaFoldDB" id="A0A9K3N159"/>
<gene>
    <name evidence="1" type="ORF">HanXRQr2_Chr11g0504811</name>
</gene>
<accession>A0A9K3N159</accession>
<dbReference type="EMBL" id="MNCJ02000326">
    <property type="protein sequence ID" value="KAF5783171.1"/>
    <property type="molecule type" value="Genomic_DNA"/>
</dbReference>
<proteinExistence type="predicted"/>
<keyword evidence="2" id="KW-1185">Reference proteome</keyword>
<sequence>MLKMYSPRHATGAHVPVATREGDDFPAINSRLWDLISGVGTTENFVLHSEL</sequence>
<reference evidence="1" key="1">
    <citation type="journal article" date="2017" name="Nature">
        <title>The sunflower genome provides insights into oil metabolism, flowering and Asterid evolution.</title>
        <authorList>
            <person name="Badouin H."/>
            <person name="Gouzy J."/>
            <person name="Grassa C.J."/>
            <person name="Murat F."/>
            <person name="Staton S.E."/>
            <person name="Cottret L."/>
            <person name="Lelandais-Briere C."/>
            <person name="Owens G.L."/>
            <person name="Carrere S."/>
            <person name="Mayjonade B."/>
            <person name="Legrand L."/>
            <person name="Gill N."/>
            <person name="Kane N.C."/>
            <person name="Bowers J.E."/>
            <person name="Hubner S."/>
            <person name="Bellec A."/>
            <person name="Berard A."/>
            <person name="Berges H."/>
            <person name="Blanchet N."/>
            <person name="Boniface M.C."/>
            <person name="Brunel D."/>
            <person name="Catrice O."/>
            <person name="Chaidir N."/>
            <person name="Claudel C."/>
            <person name="Donnadieu C."/>
            <person name="Faraut T."/>
            <person name="Fievet G."/>
            <person name="Helmstetter N."/>
            <person name="King M."/>
            <person name="Knapp S.J."/>
            <person name="Lai Z."/>
            <person name="Le Paslier M.C."/>
            <person name="Lippi Y."/>
            <person name="Lorenzon L."/>
            <person name="Mandel J.R."/>
            <person name="Marage G."/>
            <person name="Marchand G."/>
            <person name="Marquand E."/>
            <person name="Bret-Mestries E."/>
            <person name="Morien E."/>
            <person name="Nambeesan S."/>
            <person name="Nguyen T."/>
            <person name="Pegot-Espagnet P."/>
            <person name="Pouilly N."/>
            <person name="Raftis F."/>
            <person name="Sallet E."/>
            <person name="Schiex T."/>
            <person name="Thomas J."/>
            <person name="Vandecasteele C."/>
            <person name="Vares D."/>
            <person name="Vear F."/>
            <person name="Vautrin S."/>
            <person name="Crespi M."/>
            <person name="Mangin B."/>
            <person name="Burke J.M."/>
            <person name="Salse J."/>
            <person name="Munos S."/>
            <person name="Vincourt P."/>
            <person name="Rieseberg L.H."/>
            <person name="Langlade N.B."/>
        </authorList>
    </citation>
    <scope>NUCLEOTIDE SEQUENCE</scope>
    <source>
        <tissue evidence="1">Leaves</tissue>
    </source>
</reference>
<dbReference type="Proteomes" id="UP000215914">
    <property type="component" value="Unassembled WGS sequence"/>
</dbReference>
<dbReference type="Gramene" id="mRNA:HanXRQr2_Chr11g0504811">
    <property type="protein sequence ID" value="CDS:HanXRQr2_Chr11g0504811.1"/>
    <property type="gene ID" value="HanXRQr2_Chr11g0504811"/>
</dbReference>
<organism evidence="1 2">
    <name type="scientific">Helianthus annuus</name>
    <name type="common">Common sunflower</name>
    <dbReference type="NCBI Taxonomy" id="4232"/>
    <lineage>
        <taxon>Eukaryota</taxon>
        <taxon>Viridiplantae</taxon>
        <taxon>Streptophyta</taxon>
        <taxon>Embryophyta</taxon>
        <taxon>Tracheophyta</taxon>
        <taxon>Spermatophyta</taxon>
        <taxon>Magnoliopsida</taxon>
        <taxon>eudicotyledons</taxon>
        <taxon>Gunneridae</taxon>
        <taxon>Pentapetalae</taxon>
        <taxon>asterids</taxon>
        <taxon>campanulids</taxon>
        <taxon>Asterales</taxon>
        <taxon>Asteraceae</taxon>
        <taxon>Asteroideae</taxon>
        <taxon>Heliantheae alliance</taxon>
        <taxon>Heliantheae</taxon>
        <taxon>Helianthus</taxon>
    </lineage>
</organism>
<protein>
    <submittedName>
        <fullName evidence="1">Uncharacterized protein</fullName>
    </submittedName>
</protein>
<reference evidence="1" key="2">
    <citation type="submission" date="2020-06" db="EMBL/GenBank/DDBJ databases">
        <title>Helianthus annuus Genome sequencing and assembly Release 2.</title>
        <authorList>
            <person name="Gouzy J."/>
            <person name="Langlade N."/>
            <person name="Munos S."/>
        </authorList>
    </citation>
    <scope>NUCLEOTIDE SEQUENCE</scope>
    <source>
        <tissue evidence="1">Leaves</tissue>
    </source>
</reference>
<name>A0A9K3N159_HELAN</name>
<comment type="caution">
    <text evidence="1">The sequence shown here is derived from an EMBL/GenBank/DDBJ whole genome shotgun (WGS) entry which is preliminary data.</text>
</comment>